<evidence type="ECO:0000313" key="5">
    <source>
        <dbReference type="Proteomes" id="UP000325313"/>
    </source>
</evidence>
<proteinExistence type="predicted"/>
<name>A0A5B0LUH7_PUCGR</name>
<comment type="caution">
    <text evidence="2">The sequence shown here is derived from an EMBL/GenBank/DDBJ whole genome shotgun (WGS) entry which is preliminary data.</text>
</comment>
<keyword evidence="1" id="KW-0175">Coiled coil</keyword>
<evidence type="ECO:0000256" key="1">
    <source>
        <dbReference type="SAM" id="Coils"/>
    </source>
</evidence>
<sequence>MDTCAHLFSLSRRSFTSLSIFYKLLETCVSDVCSSSLNPPTSHLFFLTQVCNCQGRIRSGSLSIGHTPAEEASLVMSTISPEPTATENPAEQLTSLDSIEGIVQLVTLALRTEFKNSLEKALRGEFDLEQRLITEVSELEDKVTRLDEELQLGTSRLERAVYRSTSNRRRRLILQRRHLRRRRKL</sequence>
<evidence type="ECO:0000313" key="3">
    <source>
        <dbReference type="EMBL" id="KAA1071537.1"/>
    </source>
</evidence>
<dbReference type="OrthoDB" id="2511910at2759"/>
<dbReference type="EMBL" id="VSWC01000170">
    <property type="protein sequence ID" value="KAA1071537.1"/>
    <property type="molecule type" value="Genomic_DNA"/>
</dbReference>
<feature type="coiled-coil region" evidence="1">
    <location>
        <begin position="129"/>
        <end position="156"/>
    </location>
</feature>
<protein>
    <submittedName>
        <fullName evidence="2">Uncharacterized protein</fullName>
    </submittedName>
</protein>
<keyword evidence="4" id="KW-1185">Reference proteome</keyword>
<evidence type="ECO:0000313" key="4">
    <source>
        <dbReference type="Proteomes" id="UP000324748"/>
    </source>
</evidence>
<dbReference type="EMBL" id="VDEP01000507">
    <property type="protein sequence ID" value="KAA1067234.1"/>
    <property type="molecule type" value="Genomic_DNA"/>
</dbReference>
<reference evidence="4 5" key="1">
    <citation type="submission" date="2019-05" db="EMBL/GenBank/DDBJ databases">
        <title>Emergence of the Ug99 lineage of the wheat stem rust pathogen through somatic hybridization.</title>
        <authorList>
            <person name="Li F."/>
            <person name="Upadhyaya N.M."/>
            <person name="Sperschneider J."/>
            <person name="Matny O."/>
            <person name="Nguyen-Phuc H."/>
            <person name="Mago R."/>
            <person name="Raley C."/>
            <person name="Miller M.E."/>
            <person name="Silverstein K.A.T."/>
            <person name="Henningsen E."/>
            <person name="Hirsch C.D."/>
            <person name="Visser B."/>
            <person name="Pretorius Z.A."/>
            <person name="Steffenson B.J."/>
            <person name="Schwessinger B."/>
            <person name="Dodds P.N."/>
            <person name="Figueroa M."/>
        </authorList>
    </citation>
    <scope>NUCLEOTIDE SEQUENCE [LARGE SCALE GENOMIC DNA]</scope>
    <source>
        <strain evidence="3">21-0</strain>
        <strain evidence="2 5">Ug99</strain>
    </source>
</reference>
<organism evidence="2 5">
    <name type="scientific">Puccinia graminis f. sp. tritici</name>
    <dbReference type="NCBI Taxonomy" id="56615"/>
    <lineage>
        <taxon>Eukaryota</taxon>
        <taxon>Fungi</taxon>
        <taxon>Dikarya</taxon>
        <taxon>Basidiomycota</taxon>
        <taxon>Pucciniomycotina</taxon>
        <taxon>Pucciniomycetes</taxon>
        <taxon>Pucciniales</taxon>
        <taxon>Pucciniaceae</taxon>
        <taxon>Puccinia</taxon>
    </lineage>
</organism>
<dbReference type="Proteomes" id="UP000324748">
    <property type="component" value="Unassembled WGS sequence"/>
</dbReference>
<evidence type="ECO:0000313" key="2">
    <source>
        <dbReference type="EMBL" id="KAA1067234.1"/>
    </source>
</evidence>
<dbReference type="AlphaFoldDB" id="A0A5B0LUH7"/>
<dbReference type="Proteomes" id="UP000325313">
    <property type="component" value="Unassembled WGS sequence"/>
</dbReference>
<gene>
    <name evidence="3" type="ORF">PGT21_010915</name>
    <name evidence="2" type="ORF">PGTUg99_028552</name>
</gene>
<accession>A0A5B0LUH7</accession>